<dbReference type="EMBL" id="ANOH01000431">
    <property type="protein sequence ID" value="EMI52454.1"/>
    <property type="molecule type" value="Genomic_DNA"/>
</dbReference>
<dbReference type="AlphaFoldDB" id="M5TTS5"/>
<dbReference type="Proteomes" id="UP000011885">
    <property type="component" value="Unassembled WGS sequence"/>
</dbReference>
<feature type="signal peptide" evidence="2">
    <location>
        <begin position="1"/>
        <end position="34"/>
    </location>
</feature>
<protein>
    <submittedName>
        <fullName evidence="3">Glycosyl hydrolase family 98 carbohydrate binding module</fullName>
    </submittedName>
</protein>
<feature type="compositionally biased region" description="Polar residues" evidence="1">
    <location>
        <begin position="395"/>
        <end position="406"/>
    </location>
</feature>
<name>M5TTS5_9BACT</name>
<feature type="region of interest" description="Disordered" evidence="1">
    <location>
        <begin position="389"/>
        <end position="428"/>
    </location>
</feature>
<dbReference type="GO" id="GO:0016787">
    <property type="term" value="F:hydrolase activity"/>
    <property type="evidence" value="ECO:0007669"/>
    <property type="project" value="UniProtKB-KW"/>
</dbReference>
<evidence type="ECO:0000256" key="2">
    <source>
        <dbReference type="SAM" id="SignalP"/>
    </source>
</evidence>
<sequence>MHARTPSWAKPNTIRTACVLAISFALAVVSNAVAQSPAEVNVVTATGENLVGELVSIDSLEAAIDTANEVKHLPLDELSQIRFDSTPLPTLPMRVQLSGGSLLSVTGLTWDDQTVTVNAARQSPLQIPVKELQWVRFRMGTPATDPTWLGWVEEERRADRLAVRRNEKSLDSIDGTVTGITRTAVQFQMRGNEIEAPIAKLEGVLLSTQNVGPPSAPIQVTDTSGSVWNAESVRLSNGESKLQVQLAGSIQHDVPLNQIKTLQFAGGILPLSEAEIASSSFGTESSKSERDPISLDMQNWFSPDTSEGVIRVNAPGQIVFRIPDGYEKLVVAARRADAVNQFMAARLEVLLDDQVQWTGVLQDRKSLGLELPLGEARLLCLKASPLPGSDASGKDLSNNDDPTTPLRSGSSNTSSRSGPEHNLSGTLGGTIEWFSGRLLK</sequence>
<organism evidence="3 4">
    <name type="scientific">Rhodopirellula sallentina SM41</name>
    <dbReference type="NCBI Taxonomy" id="1263870"/>
    <lineage>
        <taxon>Bacteria</taxon>
        <taxon>Pseudomonadati</taxon>
        <taxon>Planctomycetota</taxon>
        <taxon>Planctomycetia</taxon>
        <taxon>Pirellulales</taxon>
        <taxon>Pirellulaceae</taxon>
        <taxon>Rhodopirellula</taxon>
    </lineage>
</organism>
<gene>
    <name evidence="3" type="ORF">RSSM_06166</name>
</gene>
<comment type="caution">
    <text evidence="3">The sequence shown here is derived from an EMBL/GenBank/DDBJ whole genome shotgun (WGS) entry which is preliminary data.</text>
</comment>
<keyword evidence="4" id="KW-1185">Reference proteome</keyword>
<accession>M5TTS5</accession>
<keyword evidence="2" id="KW-0732">Signal</keyword>
<feature type="chain" id="PRO_5004072522" evidence="2">
    <location>
        <begin position="35"/>
        <end position="440"/>
    </location>
</feature>
<evidence type="ECO:0000256" key="1">
    <source>
        <dbReference type="SAM" id="MobiDB-lite"/>
    </source>
</evidence>
<reference evidence="3 4" key="1">
    <citation type="journal article" date="2013" name="Mar. Genomics">
        <title>Expression of sulfatases in Rhodopirellula baltica and the diversity of sulfatases in the genus Rhodopirellula.</title>
        <authorList>
            <person name="Wegner C.E."/>
            <person name="Richter-Heitmann T."/>
            <person name="Klindworth A."/>
            <person name="Klockow C."/>
            <person name="Richter M."/>
            <person name="Achstetter T."/>
            <person name="Glockner F.O."/>
            <person name="Harder J."/>
        </authorList>
    </citation>
    <scope>NUCLEOTIDE SEQUENCE [LARGE SCALE GENOMIC DNA]</scope>
    <source>
        <strain evidence="3 4">SM41</strain>
    </source>
</reference>
<dbReference type="RefSeq" id="WP_008687757.1">
    <property type="nucleotide sequence ID" value="NZ_ANOH01000431.1"/>
</dbReference>
<evidence type="ECO:0000313" key="4">
    <source>
        <dbReference type="Proteomes" id="UP000011885"/>
    </source>
</evidence>
<keyword evidence="3" id="KW-0378">Hydrolase</keyword>
<dbReference type="PATRIC" id="fig|1263870.3.peg.6531"/>
<evidence type="ECO:0000313" key="3">
    <source>
        <dbReference type="EMBL" id="EMI52454.1"/>
    </source>
</evidence>
<feature type="compositionally biased region" description="Low complexity" evidence="1">
    <location>
        <begin position="407"/>
        <end position="417"/>
    </location>
</feature>
<proteinExistence type="predicted"/>